<dbReference type="InterPro" id="IPR016181">
    <property type="entry name" value="Acyl_CoA_acyltransferase"/>
</dbReference>
<name>A0A1M4YIX4_9BACT</name>
<dbReference type="Pfam" id="PF00583">
    <property type="entry name" value="Acetyltransf_1"/>
    <property type="match status" value="1"/>
</dbReference>
<dbReference type="InterPro" id="IPR023696">
    <property type="entry name" value="Ureohydrolase_dom_sf"/>
</dbReference>
<dbReference type="OrthoDB" id="9808367at2"/>
<evidence type="ECO:0000313" key="8">
    <source>
        <dbReference type="Proteomes" id="UP000184076"/>
    </source>
</evidence>
<dbReference type="GO" id="GO:0016747">
    <property type="term" value="F:acyltransferase activity, transferring groups other than amino-acyl groups"/>
    <property type="evidence" value="ECO:0007669"/>
    <property type="project" value="InterPro"/>
</dbReference>
<feature type="domain" description="N-acetyltransferase" evidence="6">
    <location>
        <begin position="9"/>
        <end position="170"/>
    </location>
</feature>
<organism evidence="7 8">
    <name type="scientific">Desulfacinum infernum DSM 9756</name>
    <dbReference type="NCBI Taxonomy" id="1121391"/>
    <lineage>
        <taxon>Bacteria</taxon>
        <taxon>Pseudomonadati</taxon>
        <taxon>Thermodesulfobacteriota</taxon>
        <taxon>Syntrophobacteria</taxon>
        <taxon>Syntrophobacterales</taxon>
        <taxon>Syntrophobacteraceae</taxon>
        <taxon>Desulfacinum</taxon>
    </lineage>
</organism>
<evidence type="ECO:0000256" key="5">
    <source>
        <dbReference type="ARBA" id="ARBA00022833"/>
    </source>
</evidence>
<dbReference type="InterPro" id="IPR000182">
    <property type="entry name" value="GNAT_dom"/>
</dbReference>
<evidence type="ECO:0000256" key="4">
    <source>
        <dbReference type="ARBA" id="ARBA00022801"/>
    </source>
</evidence>
<keyword evidence="4" id="KW-0378">Hydrolase</keyword>
<keyword evidence="8" id="KW-1185">Reference proteome</keyword>
<dbReference type="GO" id="GO:0040029">
    <property type="term" value="P:epigenetic regulation of gene expression"/>
    <property type="evidence" value="ECO:0007669"/>
    <property type="project" value="TreeGrafter"/>
</dbReference>
<dbReference type="SUPFAM" id="SSF55729">
    <property type="entry name" value="Acyl-CoA N-acyltransferases (Nat)"/>
    <property type="match status" value="1"/>
</dbReference>
<dbReference type="SUPFAM" id="SSF52768">
    <property type="entry name" value="Arginase/deacetylase"/>
    <property type="match status" value="1"/>
</dbReference>
<protein>
    <submittedName>
        <fullName evidence="7">Acetoin utilization deacetylase AcuC</fullName>
    </submittedName>
</protein>
<dbReference type="Pfam" id="PF00850">
    <property type="entry name" value="Hist_deacetyl"/>
    <property type="match status" value="1"/>
</dbReference>
<evidence type="ECO:0000256" key="1">
    <source>
        <dbReference type="ARBA" id="ARBA00001947"/>
    </source>
</evidence>
<dbReference type="AlphaFoldDB" id="A0A1M4YIX4"/>
<dbReference type="Proteomes" id="UP000184076">
    <property type="component" value="Unassembled WGS sequence"/>
</dbReference>
<dbReference type="InterPro" id="IPR037138">
    <property type="entry name" value="His_deacetylse_dom_sf"/>
</dbReference>
<comment type="similarity">
    <text evidence="2">Belongs to the histone deacetylase family.</text>
</comment>
<evidence type="ECO:0000256" key="3">
    <source>
        <dbReference type="ARBA" id="ARBA00022723"/>
    </source>
</evidence>
<dbReference type="GO" id="GO:0046872">
    <property type="term" value="F:metal ion binding"/>
    <property type="evidence" value="ECO:0007669"/>
    <property type="project" value="UniProtKB-KW"/>
</dbReference>
<dbReference type="CDD" id="cd10001">
    <property type="entry name" value="HDAC_classII_APAH"/>
    <property type="match status" value="1"/>
</dbReference>
<accession>A0A1M4YIX4</accession>
<reference evidence="8" key="1">
    <citation type="submission" date="2016-11" db="EMBL/GenBank/DDBJ databases">
        <authorList>
            <person name="Varghese N."/>
            <person name="Submissions S."/>
        </authorList>
    </citation>
    <scope>NUCLEOTIDE SEQUENCE [LARGE SCALE GENOMIC DNA]</scope>
    <source>
        <strain evidence="8">DSM 9756</strain>
    </source>
</reference>
<dbReference type="STRING" id="1121391.SAMN02745206_01276"/>
<evidence type="ECO:0000259" key="6">
    <source>
        <dbReference type="PROSITE" id="PS51186"/>
    </source>
</evidence>
<dbReference type="Gene3D" id="3.40.800.20">
    <property type="entry name" value="Histone deacetylase domain"/>
    <property type="match status" value="1"/>
</dbReference>
<dbReference type="PANTHER" id="PTHR10625">
    <property type="entry name" value="HISTONE DEACETYLASE HDAC1-RELATED"/>
    <property type="match status" value="1"/>
</dbReference>
<comment type="cofactor">
    <cofactor evidence="1">
        <name>Zn(2+)</name>
        <dbReference type="ChEBI" id="CHEBI:29105"/>
    </cofactor>
</comment>
<dbReference type="Gene3D" id="3.40.630.30">
    <property type="match status" value="1"/>
</dbReference>
<dbReference type="PROSITE" id="PS51186">
    <property type="entry name" value="GNAT"/>
    <property type="match status" value="1"/>
</dbReference>
<dbReference type="EMBL" id="FQVB01000010">
    <property type="protein sequence ID" value="SHF05814.1"/>
    <property type="molecule type" value="Genomic_DNA"/>
</dbReference>
<dbReference type="GO" id="GO:0016787">
    <property type="term" value="F:hydrolase activity"/>
    <property type="evidence" value="ECO:0007669"/>
    <property type="project" value="UniProtKB-KW"/>
</dbReference>
<keyword evidence="5" id="KW-0862">Zinc</keyword>
<dbReference type="InterPro" id="IPR000286">
    <property type="entry name" value="HDACs"/>
</dbReference>
<dbReference type="GO" id="GO:0004407">
    <property type="term" value="F:histone deacetylase activity"/>
    <property type="evidence" value="ECO:0007669"/>
    <property type="project" value="TreeGrafter"/>
</dbReference>
<dbReference type="RefSeq" id="WP_073038119.1">
    <property type="nucleotide sequence ID" value="NZ_FQVB01000010.1"/>
</dbReference>
<evidence type="ECO:0000256" key="2">
    <source>
        <dbReference type="ARBA" id="ARBA00005947"/>
    </source>
</evidence>
<proteinExistence type="inferred from homology"/>
<dbReference type="CDD" id="cd04301">
    <property type="entry name" value="NAT_SF"/>
    <property type="match status" value="1"/>
</dbReference>
<dbReference type="InterPro" id="IPR023801">
    <property type="entry name" value="His_deacetylse_dom"/>
</dbReference>
<sequence length="583" mass="65617">MFRIRRVYDDILPLDRQALVQVQEILRVQFPDLPEREIAKLPQLLRNPLKYRFRSILYVAEEAPAKVRGFALVSHAPDLHFCYLDYIAVTRKRLGGGIGSALYELVRQESRAMGAVGLFFECLPDDPSLCRDPVMLAQNRARLKFYERYGARPVAGTAYETPFKPEDDCPPFLVFDDLGLGIPLARDRAREIVRAILERKYGHRAPAGYIDRVVDSFRDDPVRLRPPRYVQAPGRAQETRPVHLTGDAIALVVNEGHQIHHVHDRGYVEAPARLSKILEALEGTGLFERLEPHHFGEEWIRRVHASDFVDFLKRVCLKVEPGKSVYPYVFPIRNAARPPKELPIRAGYYCIDTFTPLNRNAYSAAKGAVDCALTAARSLLRGHRLAYALVRPPGHHAEKRAFGGFCYFNSTAVAANYLASHGRVAVVDVDYHHGNGTQNIFYERSDVLTVSIHGHPSFAYPYFSGFRDEAGAGEGQGKNINYPLAEHVDGKAYLKVLEKALAKVHKFRPHFLVVALGLDTAKGDPTGTWTLLRSDFLEMGRLFGAMGRPSLVVQEGGYRIRNLGANASAFFTGLWRGFSERNR</sequence>
<dbReference type="PANTHER" id="PTHR10625:SF17">
    <property type="entry name" value="HISTONE DEACETYLASE 8"/>
    <property type="match status" value="1"/>
</dbReference>
<evidence type="ECO:0000313" key="7">
    <source>
        <dbReference type="EMBL" id="SHF05814.1"/>
    </source>
</evidence>
<gene>
    <name evidence="7" type="ORF">SAMN02745206_01276</name>
</gene>
<keyword evidence="3" id="KW-0479">Metal-binding</keyword>
<dbReference type="PRINTS" id="PR01270">
    <property type="entry name" value="HDASUPER"/>
</dbReference>